<dbReference type="Pfam" id="PF20249">
    <property type="entry name" value="VasX_N"/>
    <property type="match status" value="1"/>
</dbReference>
<reference evidence="2 3" key="1">
    <citation type="submission" date="2020-08" db="EMBL/GenBank/DDBJ databases">
        <title>Genomic Encyclopedia of Type Strains, Phase IV (KMG-IV): sequencing the most valuable type-strain genomes for metagenomic binning, comparative biology and taxonomic classification.</title>
        <authorList>
            <person name="Goeker M."/>
        </authorList>
    </citation>
    <scope>NUCLEOTIDE SEQUENCE [LARGE SCALE GENOMIC DNA]</scope>
    <source>
        <strain evidence="2 3">DSM 27165</strain>
    </source>
</reference>
<proteinExistence type="predicted"/>
<dbReference type="NCBIfam" id="NF041559">
    <property type="entry name" value="BTH_I2691_fam"/>
    <property type="match status" value="1"/>
</dbReference>
<sequence>MGKLCHRCQRKGYALFPVLYAVAPKALQAQLPKLAEPFGAGITQQVLKQHDYYLRGLEAGYVYLLYPNKQWKGYLVDPEGAMLYYPNLTLEDMPAAPPDKPLRQTCSNQAHNSLPGRALCIEDTRGPVWIAFSRHRWTKAVRDGHAKHPAMRMQAITALDDSPFAHALPASPANLKQWVANFDEMRVRQLNRSPLTAGVLNDNGHLTRLPDQMKQMSATGKQGLIMALFDPVGITATLNASRNGLAEQILLLDDKLTQPEREDLMVASLIMEMKQHIEAQASKGETDPEDRAEAQAKGWQRYEKHLDHRKYDPVLKKLQTKQQLAKQLETYSTDYVGWMKSTQLGHVLNQDIDPADPGNGLALEHYFVICASGSGHTKEEHEQLW</sequence>
<comment type="caution">
    <text evidence="2">The sequence shown here is derived from an EMBL/GenBank/DDBJ whole genome shotgun (WGS) entry which is preliminary data.</text>
</comment>
<dbReference type="InterPro" id="IPR048126">
    <property type="entry name" value="Toxin_VasX"/>
</dbReference>
<dbReference type="EMBL" id="JACHHY010000001">
    <property type="protein sequence ID" value="MBB5017010.1"/>
    <property type="molecule type" value="Genomic_DNA"/>
</dbReference>
<name>A0A840MF38_9PROT</name>
<gene>
    <name evidence="2" type="ORF">HNQ59_000272</name>
</gene>
<dbReference type="InterPro" id="IPR046864">
    <property type="entry name" value="VasX_N"/>
</dbReference>
<evidence type="ECO:0000313" key="3">
    <source>
        <dbReference type="Proteomes" id="UP000575898"/>
    </source>
</evidence>
<dbReference type="CDD" id="cd20707">
    <property type="entry name" value="MIX_III"/>
    <property type="match status" value="1"/>
</dbReference>
<accession>A0A840MF38</accession>
<organism evidence="2 3">
    <name type="scientific">Chitinivorax tropicus</name>
    <dbReference type="NCBI Taxonomy" id="714531"/>
    <lineage>
        <taxon>Bacteria</taxon>
        <taxon>Pseudomonadati</taxon>
        <taxon>Pseudomonadota</taxon>
        <taxon>Betaproteobacteria</taxon>
        <taxon>Chitinivorax</taxon>
    </lineage>
</organism>
<keyword evidence="3" id="KW-1185">Reference proteome</keyword>
<feature type="non-terminal residue" evidence="2">
    <location>
        <position position="385"/>
    </location>
</feature>
<dbReference type="Proteomes" id="UP000575898">
    <property type="component" value="Unassembled WGS sequence"/>
</dbReference>
<evidence type="ECO:0000313" key="2">
    <source>
        <dbReference type="EMBL" id="MBB5017010.1"/>
    </source>
</evidence>
<protein>
    <recommendedName>
        <fullName evidence="1">Toxin VasX N-terminal region domain-containing protein</fullName>
    </recommendedName>
</protein>
<evidence type="ECO:0000259" key="1">
    <source>
        <dbReference type="Pfam" id="PF20249"/>
    </source>
</evidence>
<dbReference type="AlphaFoldDB" id="A0A840MF38"/>
<feature type="domain" description="Toxin VasX N-terminal region" evidence="1">
    <location>
        <begin position="5"/>
        <end position="160"/>
    </location>
</feature>
<dbReference type="RefSeq" id="WP_184034086.1">
    <property type="nucleotide sequence ID" value="NZ_JACHHY010000001.1"/>
</dbReference>